<sequence>MNKNLLFLCASLIFILTGCVKGDFGVKINKDGSGVNTITLGVEEDNYEQFGGSGEDTLSSSNDELETQGYMVEKFNEDGYTGFKATKEFDDVSQMTVIPETDGASEENSESEGNEESNPMDMNVSEGFFTTTYTLEGEIDLENSESLGGMEGMIADQMDFTFTLDLPVKAKEHNADEVDGKVLTWEINPTGSTDVVVEADAPNLSNIIVVGIGVIVVLGLVVIAVIRRGSHKD</sequence>
<keyword evidence="2" id="KW-0472">Membrane</keyword>
<evidence type="ECO:0000256" key="1">
    <source>
        <dbReference type="SAM" id="MobiDB-lite"/>
    </source>
</evidence>
<proteinExistence type="predicted"/>
<keyword evidence="2" id="KW-1133">Transmembrane helix</keyword>
<organism evidence="4 5">
    <name type="scientific">Halobacillus seohaensis</name>
    <dbReference type="NCBI Taxonomy" id="447421"/>
    <lineage>
        <taxon>Bacteria</taxon>
        <taxon>Bacillati</taxon>
        <taxon>Bacillota</taxon>
        <taxon>Bacilli</taxon>
        <taxon>Bacillales</taxon>
        <taxon>Bacillaceae</taxon>
        <taxon>Halobacillus</taxon>
    </lineage>
</organism>
<keyword evidence="2" id="KW-0812">Transmembrane</keyword>
<feature type="domain" description="LppM" evidence="3">
    <location>
        <begin position="23"/>
        <end position="200"/>
    </location>
</feature>
<keyword evidence="5" id="KW-1185">Reference proteome</keyword>
<accession>A0ABW2ETM6</accession>
<feature type="region of interest" description="Disordered" evidence="1">
    <location>
        <begin position="99"/>
        <end position="123"/>
    </location>
</feature>
<feature type="compositionally biased region" description="Acidic residues" evidence="1">
    <location>
        <begin position="103"/>
        <end position="115"/>
    </location>
</feature>
<dbReference type="PROSITE" id="PS51257">
    <property type="entry name" value="PROKAR_LIPOPROTEIN"/>
    <property type="match status" value="1"/>
</dbReference>
<evidence type="ECO:0000313" key="5">
    <source>
        <dbReference type="Proteomes" id="UP001596410"/>
    </source>
</evidence>
<dbReference type="EMBL" id="JBHSZV010000053">
    <property type="protein sequence ID" value="MFC7063752.1"/>
    <property type="molecule type" value="Genomic_DNA"/>
</dbReference>
<name>A0ABW2ETM6_9BACI</name>
<protein>
    <submittedName>
        <fullName evidence="4">LppM family (Lipo)protein</fullName>
    </submittedName>
</protein>
<evidence type="ECO:0000256" key="2">
    <source>
        <dbReference type="SAM" id="Phobius"/>
    </source>
</evidence>
<reference evidence="5" key="1">
    <citation type="journal article" date="2019" name="Int. J. Syst. Evol. Microbiol.">
        <title>The Global Catalogue of Microorganisms (GCM) 10K type strain sequencing project: providing services to taxonomists for standard genome sequencing and annotation.</title>
        <authorList>
            <consortium name="The Broad Institute Genomics Platform"/>
            <consortium name="The Broad Institute Genome Sequencing Center for Infectious Disease"/>
            <person name="Wu L."/>
            <person name="Ma J."/>
        </authorList>
    </citation>
    <scope>NUCLEOTIDE SEQUENCE [LARGE SCALE GENOMIC DNA]</scope>
    <source>
        <strain evidence="5">CGMCC 4.1621</strain>
    </source>
</reference>
<evidence type="ECO:0000313" key="4">
    <source>
        <dbReference type="EMBL" id="MFC7063752.1"/>
    </source>
</evidence>
<feature type="transmembrane region" description="Helical" evidence="2">
    <location>
        <begin position="207"/>
        <end position="226"/>
    </location>
</feature>
<dbReference type="RefSeq" id="WP_204710209.1">
    <property type="nucleotide sequence ID" value="NZ_JBHSZV010000053.1"/>
</dbReference>
<comment type="caution">
    <text evidence="4">The sequence shown here is derived from an EMBL/GenBank/DDBJ whole genome shotgun (WGS) entry which is preliminary data.</text>
</comment>
<evidence type="ECO:0000259" key="3">
    <source>
        <dbReference type="Pfam" id="PF21946"/>
    </source>
</evidence>
<dbReference type="Proteomes" id="UP001596410">
    <property type="component" value="Unassembled WGS sequence"/>
</dbReference>
<dbReference type="Pfam" id="PF21946">
    <property type="entry name" value="LppM"/>
    <property type="match status" value="1"/>
</dbReference>
<dbReference type="InterPro" id="IPR053807">
    <property type="entry name" value="LppM"/>
</dbReference>
<gene>
    <name evidence="4" type="ORF">ACFQIC_18290</name>
</gene>